<gene>
    <name evidence="1" type="ORF">MNBD_GAMMA25-2315</name>
</gene>
<reference evidence="1" key="1">
    <citation type="submission" date="2018-06" db="EMBL/GenBank/DDBJ databases">
        <authorList>
            <person name="Zhirakovskaya E."/>
        </authorList>
    </citation>
    <scope>NUCLEOTIDE SEQUENCE</scope>
</reference>
<name>A0A3B1BR95_9ZZZZ</name>
<protein>
    <submittedName>
        <fullName evidence="1">Uncharacterized protein</fullName>
    </submittedName>
</protein>
<sequence>MLNIFYVVQRRLNQEILTKSNIATGNRFYKENIYADPIHKQPYDSQKIH</sequence>
<evidence type="ECO:0000313" key="1">
    <source>
        <dbReference type="EMBL" id="VAX07197.1"/>
    </source>
</evidence>
<dbReference type="AlphaFoldDB" id="A0A3B1BR95"/>
<dbReference type="EMBL" id="UOFY01000013">
    <property type="protein sequence ID" value="VAX07197.1"/>
    <property type="molecule type" value="Genomic_DNA"/>
</dbReference>
<accession>A0A3B1BR95</accession>
<organism evidence="1">
    <name type="scientific">hydrothermal vent metagenome</name>
    <dbReference type="NCBI Taxonomy" id="652676"/>
    <lineage>
        <taxon>unclassified sequences</taxon>
        <taxon>metagenomes</taxon>
        <taxon>ecological metagenomes</taxon>
    </lineage>
</organism>
<proteinExistence type="predicted"/>